<dbReference type="Gene3D" id="3.80.10.10">
    <property type="entry name" value="Ribonuclease Inhibitor"/>
    <property type="match status" value="1"/>
</dbReference>
<evidence type="ECO:0000313" key="3">
    <source>
        <dbReference type="Proteomes" id="UP000015104"/>
    </source>
</evidence>
<dbReference type="Gene3D" id="1.20.1280.50">
    <property type="match status" value="1"/>
</dbReference>
<dbReference type="EnsemblMetazoa" id="tetur07g00810.1">
    <property type="protein sequence ID" value="tetur07g00810.1"/>
    <property type="gene ID" value="tetur07g00810"/>
</dbReference>
<dbReference type="SUPFAM" id="SSF81383">
    <property type="entry name" value="F-box domain"/>
    <property type="match status" value="1"/>
</dbReference>
<reference evidence="2" key="2">
    <citation type="submission" date="2015-06" db="UniProtKB">
        <authorList>
            <consortium name="EnsemblMetazoa"/>
        </authorList>
    </citation>
    <scope>IDENTIFICATION</scope>
</reference>
<dbReference type="Proteomes" id="UP000015104">
    <property type="component" value="Unassembled WGS sequence"/>
</dbReference>
<dbReference type="InterPro" id="IPR001810">
    <property type="entry name" value="F-box_dom"/>
</dbReference>
<dbReference type="Pfam" id="PF12937">
    <property type="entry name" value="F-box-like"/>
    <property type="match status" value="1"/>
</dbReference>
<dbReference type="KEGG" id="tut:107361583"/>
<dbReference type="SMART" id="SM00256">
    <property type="entry name" value="FBOX"/>
    <property type="match status" value="1"/>
</dbReference>
<dbReference type="SUPFAM" id="SSF52047">
    <property type="entry name" value="RNI-like"/>
    <property type="match status" value="1"/>
</dbReference>
<sequence length="379" mass="44381">MNIDELPDDCLLLIFNLFNNFETLLNCSEVCKRWENLVLKRLHSVKYLTNSSERDAYPANYTMFFKEDDPLEKYRISILLPRLRILDIAGRFKLKPWAVFPAKGLQFNSWDEYLEDFTFYIPGIEMIAASHCYNFFANDVQGPKLTQLFISHCDVSQFASIAKYFPNLKRLHIEDLNTCYPDEDKCYTGPVLEKLEILEVSICVEWGDVNRYYGLSLADHCPALKSAYHVIPVDEPYVNSEIENHDLEDLVLLLGCDWSTLRRILSKYPNLKHLAIRGGTLITDENIPELLKILPCIILIDVRDSGSVTEKSTEYIHWYCEHHNRSISLYYKDDETEIKKKWPNLSTQRVHIGRGFDFMKYCFPLKHHENLPYLLDPDE</sequence>
<keyword evidence="3" id="KW-1185">Reference proteome</keyword>
<dbReference type="OrthoDB" id="10257471at2759"/>
<evidence type="ECO:0000313" key="2">
    <source>
        <dbReference type="EnsemblMetazoa" id="tetur07g00810.1"/>
    </source>
</evidence>
<proteinExistence type="predicted"/>
<dbReference type="OMA" id="MIAASHC"/>
<accession>T1K8C3</accession>
<feature type="domain" description="F-box" evidence="1">
    <location>
        <begin position="1"/>
        <end position="48"/>
    </location>
</feature>
<dbReference type="PANTHER" id="PTHR38926:SF5">
    <property type="entry name" value="F-BOX AND LEUCINE-RICH REPEAT PROTEIN 6"/>
    <property type="match status" value="1"/>
</dbReference>
<dbReference type="InterPro" id="IPR032675">
    <property type="entry name" value="LRR_dom_sf"/>
</dbReference>
<dbReference type="PANTHER" id="PTHR38926">
    <property type="entry name" value="F-BOX DOMAIN CONTAINING PROTEIN, EXPRESSED"/>
    <property type="match status" value="1"/>
</dbReference>
<reference evidence="3" key="1">
    <citation type="submission" date="2011-08" db="EMBL/GenBank/DDBJ databases">
        <authorList>
            <person name="Rombauts S."/>
        </authorList>
    </citation>
    <scope>NUCLEOTIDE SEQUENCE</scope>
    <source>
        <strain evidence="3">London</strain>
    </source>
</reference>
<organism evidence="2 3">
    <name type="scientific">Tetranychus urticae</name>
    <name type="common">Two-spotted spider mite</name>
    <dbReference type="NCBI Taxonomy" id="32264"/>
    <lineage>
        <taxon>Eukaryota</taxon>
        <taxon>Metazoa</taxon>
        <taxon>Ecdysozoa</taxon>
        <taxon>Arthropoda</taxon>
        <taxon>Chelicerata</taxon>
        <taxon>Arachnida</taxon>
        <taxon>Acari</taxon>
        <taxon>Acariformes</taxon>
        <taxon>Trombidiformes</taxon>
        <taxon>Prostigmata</taxon>
        <taxon>Eleutherengona</taxon>
        <taxon>Raphignathae</taxon>
        <taxon>Tetranychoidea</taxon>
        <taxon>Tetranychidae</taxon>
        <taxon>Tetranychus</taxon>
    </lineage>
</organism>
<dbReference type="PROSITE" id="PS50181">
    <property type="entry name" value="FBOX"/>
    <property type="match status" value="1"/>
</dbReference>
<dbReference type="InterPro" id="IPR036047">
    <property type="entry name" value="F-box-like_dom_sf"/>
</dbReference>
<evidence type="ECO:0000259" key="1">
    <source>
        <dbReference type="PROSITE" id="PS50181"/>
    </source>
</evidence>
<gene>
    <name evidence="2" type="primary">107361583</name>
</gene>
<dbReference type="HOGENOM" id="CLU_029073_0_0_1"/>
<protein>
    <recommendedName>
        <fullName evidence="1">F-box domain-containing protein</fullName>
    </recommendedName>
</protein>
<dbReference type="EMBL" id="CAEY01001873">
    <property type="status" value="NOT_ANNOTATED_CDS"/>
    <property type="molecule type" value="Genomic_DNA"/>
</dbReference>
<dbReference type="AlphaFoldDB" id="T1K8C3"/>
<name>T1K8C3_TETUR</name>